<dbReference type="Gene3D" id="3.40.50.300">
    <property type="entry name" value="P-loop containing nucleotide triphosphate hydrolases"/>
    <property type="match status" value="1"/>
</dbReference>
<organism evidence="1 2">
    <name type="scientific">Penicillium arizonense</name>
    <dbReference type="NCBI Taxonomy" id="1835702"/>
    <lineage>
        <taxon>Eukaryota</taxon>
        <taxon>Fungi</taxon>
        <taxon>Dikarya</taxon>
        <taxon>Ascomycota</taxon>
        <taxon>Pezizomycotina</taxon>
        <taxon>Eurotiomycetes</taxon>
        <taxon>Eurotiomycetidae</taxon>
        <taxon>Eurotiales</taxon>
        <taxon>Aspergillaceae</taxon>
        <taxon>Penicillium</taxon>
    </lineage>
</organism>
<dbReference type="GeneID" id="34576552"/>
<dbReference type="OrthoDB" id="3650366at2759"/>
<dbReference type="SUPFAM" id="SSF52540">
    <property type="entry name" value="P-loop containing nucleoside triphosphate hydrolases"/>
    <property type="match status" value="1"/>
</dbReference>
<comment type="caution">
    <text evidence="1">The sequence shown here is derived from an EMBL/GenBank/DDBJ whole genome shotgun (WGS) entry which is preliminary data.</text>
</comment>
<protein>
    <recommendedName>
        <fullName evidence="3">Sulfotransferase domain-containing protein</fullName>
    </recommendedName>
</protein>
<reference evidence="1 2" key="1">
    <citation type="journal article" date="2016" name="Sci. Rep.">
        <title>Penicillium arizonense, a new, genome sequenced fungal species, reveals a high chemical diversity in secreted metabolites.</title>
        <authorList>
            <person name="Grijseels S."/>
            <person name="Nielsen J.C."/>
            <person name="Randelovic M."/>
            <person name="Nielsen J."/>
            <person name="Nielsen K.F."/>
            <person name="Workman M."/>
            <person name="Frisvad J.C."/>
        </authorList>
    </citation>
    <scope>NUCLEOTIDE SEQUENCE [LARGE SCALE GENOMIC DNA]</scope>
    <source>
        <strain evidence="1 2">CBS 141311</strain>
    </source>
</reference>
<name>A0A1F5LHL6_PENAI</name>
<evidence type="ECO:0000313" key="2">
    <source>
        <dbReference type="Proteomes" id="UP000177622"/>
    </source>
</evidence>
<dbReference type="EMBL" id="LXJU01000009">
    <property type="protein sequence ID" value="OGE52723.1"/>
    <property type="molecule type" value="Genomic_DNA"/>
</dbReference>
<dbReference type="PANTHER" id="PTHR48419">
    <property type="entry name" value="SULFOTRANSFERASE DOMAIN-CONTAINING PROTEIN"/>
    <property type="match status" value="1"/>
</dbReference>
<evidence type="ECO:0008006" key="3">
    <source>
        <dbReference type="Google" id="ProtNLM"/>
    </source>
</evidence>
<gene>
    <name evidence="1" type="ORF">PENARI_c009G03744</name>
</gene>
<dbReference type="Proteomes" id="UP000177622">
    <property type="component" value="Unassembled WGS sequence"/>
</dbReference>
<evidence type="ECO:0000313" key="1">
    <source>
        <dbReference type="EMBL" id="OGE52723.1"/>
    </source>
</evidence>
<dbReference type="PANTHER" id="PTHR48419:SF1">
    <property type="entry name" value="SULFOTRANSFERASE DOMAIN-CONTAINING PROTEIN"/>
    <property type="match status" value="1"/>
</dbReference>
<proteinExistence type="predicted"/>
<accession>A0A1F5LHL6</accession>
<dbReference type="RefSeq" id="XP_022488163.1">
    <property type="nucleotide sequence ID" value="XM_022631818.1"/>
</dbReference>
<dbReference type="InterPro" id="IPR027417">
    <property type="entry name" value="P-loop_NTPase"/>
</dbReference>
<dbReference type="AlphaFoldDB" id="A0A1F5LHL6"/>
<dbReference type="STRING" id="1835702.A0A1F5LHL6"/>
<keyword evidence="2" id="KW-1185">Reference proteome</keyword>
<dbReference type="InterPro" id="IPR053226">
    <property type="entry name" value="Pyrrolopyrazine_biosynth_F"/>
</dbReference>
<sequence length="357" mass="39781">MAITRLEQNDQPNRLLLISVPRTASNLLLKILNIPNQPNVLTSPKGGYFFFDAFMAAGKEGRLNKPLSQWTDNDKTEVQNAFQISLDNLEAYSARARAENKIMFAKEHAFWVTNPGVFTSMRDGSNKADDMKTFHVTTPDSYGAPTFSAHNDTILPDQYLRTWKLAFIIRHPALAWPSLYRAMQKISQAGYMDEDGIKGMGMANMSMSWTRQLFDWAMEQPDVPSQPLVIDANDVIHNPAVVVRFCELAGLDTGSMQFEWGGNGVVEKKSETWSADLASAGDAAEIKRQRSAAAIMLSTLEGSTGIVKDKAPADVDVDVEVAKWKVEFGDEVAAVLEKATRDAMDDYEYLKERRVTV</sequence>